<name>A0A0A8Y203_ARUDO</name>
<reference evidence="1" key="2">
    <citation type="journal article" date="2015" name="Data Brief">
        <title>Shoot transcriptome of the giant reed, Arundo donax.</title>
        <authorList>
            <person name="Barrero R.A."/>
            <person name="Guerrero F.D."/>
            <person name="Moolhuijzen P."/>
            <person name="Goolsby J.A."/>
            <person name="Tidwell J."/>
            <person name="Bellgard S.E."/>
            <person name="Bellgard M.I."/>
        </authorList>
    </citation>
    <scope>NUCLEOTIDE SEQUENCE</scope>
    <source>
        <tissue evidence="1">Shoot tissue taken approximately 20 cm above the soil surface</tissue>
    </source>
</reference>
<reference evidence="1" key="1">
    <citation type="submission" date="2014-09" db="EMBL/GenBank/DDBJ databases">
        <authorList>
            <person name="Magalhaes I.L.F."/>
            <person name="Oliveira U."/>
            <person name="Santos F.R."/>
            <person name="Vidigal T.H.D.A."/>
            <person name="Brescovit A.D."/>
            <person name="Santos A.J."/>
        </authorList>
    </citation>
    <scope>NUCLEOTIDE SEQUENCE</scope>
    <source>
        <tissue evidence="1">Shoot tissue taken approximately 20 cm above the soil surface</tissue>
    </source>
</reference>
<sequence length="49" mass="5697">MLSMAGWIYRGKEQVPVLDVEVRWRRMDEASCRRSWVVRPPSAPGRPPS</sequence>
<accession>A0A0A8Y203</accession>
<evidence type="ECO:0000313" key="1">
    <source>
        <dbReference type="EMBL" id="JAD17707.1"/>
    </source>
</evidence>
<proteinExistence type="predicted"/>
<organism evidence="1">
    <name type="scientific">Arundo donax</name>
    <name type="common">Giant reed</name>
    <name type="synonym">Donax arundinaceus</name>
    <dbReference type="NCBI Taxonomy" id="35708"/>
    <lineage>
        <taxon>Eukaryota</taxon>
        <taxon>Viridiplantae</taxon>
        <taxon>Streptophyta</taxon>
        <taxon>Embryophyta</taxon>
        <taxon>Tracheophyta</taxon>
        <taxon>Spermatophyta</taxon>
        <taxon>Magnoliopsida</taxon>
        <taxon>Liliopsida</taxon>
        <taxon>Poales</taxon>
        <taxon>Poaceae</taxon>
        <taxon>PACMAD clade</taxon>
        <taxon>Arundinoideae</taxon>
        <taxon>Arundineae</taxon>
        <taxon>Arundo</taxon>
    </lineage>
</organism>
<dbReference type="AlphaFoldDB" id="A0A0A8Y203"/>
<protein>
    <submittedName>
        <fullName evidence="1">Uncharacterized protein</fullName>
    </submittedName>
</protein>
<dbReference type="EMBL" id="GBRH01280188">
    <property type="protein sequence ID" value="JAD17707.1"/>
    <property type="molecule type" value="Transcribed_RNA"/>
</dbReference>